<proteinExistence type="predicted"/>
<dbReference type="Proteomes" id="UP000283634">
    <property type="component" value="Unassembled WGS sequence"/>
</dbReference>
<evidence type="ECO:0000313" key="3">
    <source>
        <dbReference type="Proteomes" id="UP000283634"/>
    </source>
</evidence>
<dbReference type="GeneID" id="40331879"/>
<keyword evidence="1" id="KW-0472">Membrane</keyword>
<evidence type="ECO:0000313" key="2">
    <source>
        <dbReference type="EMBL" id="RNE99821.1"/>
    </source>
</evidence>
<protein>
    <submittedName>
        <fullName evidence="2">Uncharacterized protein</fullName>
    </submittedName>
</protein>
<dbReference type="EMBL" id="MKGL01000362">
    <property type="protein sequence ID" value="RNE99821.1"/>
    <property type="molecule type" value="Genomic_DNA"/>
</dbReference>
<gene>
    <name evidence="2" type="ORF">TraAM80_07946</name>
</gene>
<sequence>MYPFTPTSCTTEAMSWTRSRSPLALMVATFSSIVMSFTGRRCFCRLLRMTSKAKPMPCLRSMGLAPVATLLWPSAKILQTRIVAVVVLSPATSFVLTATCRIKRAPTSSN</sequence>
<dbReference type="RefSeq" id="XP_029235407.1">
    <property type="nucleotide sequence ID" value="XM_029384713.1"/>
</dbReference>
<keyword evidence="3" id="KW-1185">Reference proteome</keyword>
<reference evidence="2 3" key="1">
    <citation type="journal article" date="2018" name="BMC Genomics">
        <title>Genomic comparison of Trypanosoma conorhini and Trypanosoma rangeli to Trypanosoma cruzi strains of high and low virulence.</title>
        <authorList>
            <person name="Bradwell K.R."/>
            <person name="Koparde V.N."/>
            <person name="Matveyev A.V."/>
            <person name="Serrano M.G."/>
            <person name="Alves J.M."/>
            <person name="Parikh H."/>
            <person name="Huang B."/>
            <person name="Lee V."/>
            <person name="Espinosa-Alvarez O."/>
            <person name="Ortiz P.A."/>
            <person name="Costa-Martins A.G."/>
            <person name="Teixeira M.M."/>
            <person name="Buck G.A."/>
        </authorList>
    </citation>
    <scope>NUCLEOTIDE SEQUENCE [LARGE SCALE GENOMIC DNA]</scope>
    <source>
        <strain evidence="2 3">AM80</strain>
    </source>
</reference>
<feature type="transmembrane region" description="Helical" evidence="1">
    <location>
        <begin position="20"/>
        <end position="37"/>
    </location>
</feature>
<comment type="caution">
    <text evidence="2">The sequence shown here is derived from an EMBL/GenBank/DDBJ whole genome shotgun (WGS) entry which is preliminary data.</text>
</comment>
<keyword evidence="1" id="KW-0812">Transmembrane</keyword>
<evidence type="ECO:0000256" key="1">
    <source>
        <dbReference type="SAM" id="Phobius"/>
    </source>
</evidence>
<accession>A0A3R7NB42</accession>
<keyword evidence="1" id="KW-1133">Transmembrane helix</keyword>
<name>A0A3R7NB42_TRYRA</name>
<dbReference type="AlphaFoldDB" id="A0A3R7NB42"/>
<organism evidence="2 3">
    <name type="scientific">Trypanosoma rangeli</name>
    <dbReference type="NCBI Taxonomy" id="5698"/>
    <lineage>
        <taxon>Eukaryota</taxon>
        <taxon>Discoba</taxon>
        <taxon>Euglenozoa</taxon>
        <taxon>Kinetoplastea</taxon>
        <taxon>Metakinetoplastina</taxon>
        <taxon>Trypanosomatida</taxon>
        <taxon>Trypanosomatidae</taxon>
        <taxon>Trypanosoma</taxon>
        <taxon>Herpetosoma</taxon>
    </lineage>
</organism>